<dbReference type="OrthoDB" id="5833798at2759"/>
<proteinExistence type="predicted"/>
<gene>
    <name evidence="2" type="ORF">ANCDUO_20475</name>
</gene>
<feature type="chain" id="PRO_5002165534" description="Reverse transcriptase domain-containing protein" evidence="1">
    <location>
        <begin position="25"/>
        <end position="64"/>
    </location>
</feature>
<organism evidence="2 3">
    <name type="scientific">Ancylostoma duodenale</name>
    <dbReference type="NCBI Taxonomy" id="51022"/>
    <lineage>
        <taxon>Eukaryota</taxon>
        <taxon>Metazoa</taxon>
        <taxon>Ecdysozoa</taxon>
        <taxon>Nematoda</taxon>
        <taxon>Chromadorea</taxon>
        <taxon>Rhabditida</taxon>
        <taxon>Rhabditina</taxon>
        <taxon>Rhabditomorpha</taxon>
        <taxon>Strongyloidea</taxon>
        <taxon>Ancylostomatidae</taxon>
        <taxon>Ancylostomatinae</taxon>
        <taxon>Ancylostoma</taxon>
    </lineage>
</organism>
<dbReference type="AlphaFoldDB" id="A0A0C2FS12"/>
<keyword evidence="3" id="KW-1185">Reference proteome</keyword>
<accession>A0A0C2FS12</accession>
<feature type="signal peptide" evidence="1">
    <location>
        <begin position="1"/>
        <end position="24"/>
    </location>
</feature>
<dbReference type="Proteomes" id="UP000054047">
    <property type="component" value="Unassembled WGS sequence"/>
</dbReference>
<evidence type="ECO:0000313" key="3">
    <source>
        <dbReference type="Proteomes" id="UP000054047"/>
    </source>
</evidence>
<evidence type="ECO:0008006" key="4">
    <source>
        <dbReference type="Google" id="ProtNLM"/>
    </source>
</evidence>
<dbReference type="EMBL" id="KN753392">
    <property type="protein sequence ID" value="KIH49449.1"/>
    <property type="molecule type" value="Genomic_DNA"/>
</dbReference>
<protein>
    <recommendedName>
        <fullName evidence="4">Reverse transcriptase domain-containing protein</fullName>
    </recommendedName>
</protein>
<name>A0A0C2FS12_9BILA</name>
<reference evidence="2 3" key="1">
    <citation type="submission" date="2013-12" db="EMBL/GenBank/DDBJ databases">
        <title>Draft genome of the parsitic nematode Ancylostoma duodenale.</title>
        <authorList>
            <person name="Mitreva M."/>
        </authorList>
    </citation>
    <scope>NUCLEOTIDE SEQUENCE [LARGE SCALE GENOMIC DNA]</scope>
    <source>
        <strain evidence="2 3">Zhejiang</strain>
    </source>
</reference>
<sequence>MQYPRNTCINGTALSPLLFILVNAITRDIQKPHLWCLPYADNVTLAAEMTEELKEEVQLWKRRL</sequence>
<keyword evidence="1" id="KW-0732">Signal</keyword>
<evidence type="ECO:0000313" key="2">
    <source>
        <dbReference type="EMBL" id="KIH49449.1"/>
    </source>
</evidence>
<evidence type="ECO:0000256" key="1">
    <source>
        <dbReference type="SAM" id="SignalP"/>
    </source>
</evidence>